<dbReference type="GO" id="GO:0005737">
    <property type="term" value="C:cytoplasm"/>
    <property type="evidence" value="ECO:0007669"/>
    <property type="project" value="TreeGrafter"/>
</dbReference>
<dbReference type="Pfam" id="PF01266">
    <property type="entry name" value="DAO"/>
    <property type="match status" value="1"/>
</dbReference>
<feature type="domain" description="FAD dependent oxidoreductase" evidence="2">
    <location>
        <begin position="53"/>
        <end position="403"/>
    </location>
</feature>
<dbReference type="GO" id="GO:0016491">
    <property type="term" value="F:oxidoreductase activity"/>
    <property type="evidence" value="ECO:0007669"/>
    <property type="project" value="UniProtKB-KW"/>
</dbReference>
<protein>
    <submittedName>
        <fullName evidence="3">Gamma-glutamylputrescine oxidoreductase</fullName>
        <ecNumber evidence="3">1.4.3.-</ecNumber>
    </submittedName>
</protein>
<reference evidence="3 4" key="1">
    <citation type="submission" date="2015-09" db="EMBL/GenBank/DDBJ databases">
        <authorList>
            <consortium name="Swine Surveillance"/>
        </authorList>
    </citation>
    <scope>NUCLEOTIDE SEQUENCE [LARGE SCALE GENOMIC DNA]</scope>
    <source>
        <strain evidence="3 4">CECT 7557</strain>
    </source>
</reference>
<gene>
    <name evidence="3" type="primary">puuB_2</name>
    <name evidence="3" type="ORF">TRM7557_03301</name>
</gene>
<name>A0A0P1GH18_9RHOB</name>
<dbReference type="InterPro" id="IPR006076">
    <property type="entry name" value="FAD-dep_OxRdtase"/>
</dbReference>
<dbReference type="Proteomes" id="UP000052022">
    <property type="component" value="Unassembled WGS sequence"/>
</dbReference>
<dbReference type="EC" id="1.4.3.-" evidence="3"/>
<accession>A0A0P1GH18</accession>
<dbReference type="SUPFAM" id="SSF51905">
    <property type="entry name" value="FAD/NAD(P)-binding domain"/>
    <property type="match status" value="1"/>
</dbReference>
<evidence type="ECO:0000256" key="1">
    <source>
        <dbReference type="ARBA" id="ARBA00023002"/>
    </source>
</evidence>
<keyword evidence="4" id="KW-1185">Reference proteome</keyword>
<keyword evidence="1 3" id="KW-0560">Oxidoreductase</keyword>
<dbReference type="AlphaFoldDB" id="A0A0P1GH18"/>
<organism evidence="3 4">
    <name type="scientific">Tritonibacter multivorans</name>
    <dbReference type="NCBI Taxonomy" id="928856"/>
    <lineage>
        <taxon>Bacteria</taxon>
        <taxon>Pseudomonadati</taxon>
        <taxon>Pseudomonadota</taxon>
        <taxon>Alphaproteobacteria</taxon>
        <taxon>Rhodobacterales</taxon>
        <taxon>Paracoccaceae</taxon>
        <taxon>Tritonibacter</taxon>
    </lineage>
</organism>
<dbReference type="InterPro" id="IPR036188">
    <property type="entry name" value="FAD/NAD-bd_sf"/>
</dbReference>
<dbReference type="PANTHER" id="PTHR13847:SF281">
    <property type="entry name" value="FAD DEPENDENT OXIDOREDUCTASE DOMAIN-CONTAINING PROTEIN"/>
    <property type="match status" value="1"/>
</dbReference>
<proteinExistence type="predicted"/>
<dbReference type="Gene3D" id="3.50.50.60">
    <property type="entry name" value="FAD/NAD(P)-binding domain"/>
    <property type="match status" value="1"/>
</dbReference>
<dbReference type="Gene3D" id="3.30.9.10">
    <property type="entry name" value="D-Amino Acid Oxidase, subunit A, domain 2"/>
    <property type="match status" value="1"/>
</dbReference>
<sequence>MGTRTSVDERLTLMALNLLHANDAPGQYPTSWYAATATPLDPFPALVGDAKADVCIIGAGFTGLSAALHLAERGYSVTLLEAQRVGFGASGRNGGQLGSGQRQDQEKLEAMMGRDDAAKLWDLGEEAKDLVRDLVTRHKIDCHLKPGVAWTGMSHRETRDLHAYADFLNDRYGYDQIEKLGQSACEKLCPSPAYHGGILDMGAGHLHPLNFALGLARAAHAAGAKIHEQSEVLSIAEDRQVTVKTAQGSLRADHLILACNGYLGRLNPKVAARVMPINNFIAATEPLGLRTAEVLNRDVAVADSKFVVNYFRLSHDGRLLFGGGESYGYRFPTDIAAKVRAPLLEIFPHLADVKIDYAWGGTLAITMKRLPHFARLSPRTLAASGYSGHGLGTATHAGRLLAEAVAGQSEGFDLMARLPVPPFPGGAHLRSPLLTLAMTWYALRDRLGV</sequence>
<evidence type="ECO:0000259" key="2">
    <source>
        <dbReference type="Pfam" id="PF01266"/>
    </source>
</evidence>
<evidence type="ECO:0000313" key="3">
    <source>
        <dbReference type="EMBL" id="CUH81219.1"/>
    </source>
</evidence>
<evidence type="ECO:0000313" key="4">
    <source>
        <dbReference type="Proteomes" id="UP000052022"/>
    </source>
</evidence>
<dbReference type="EMBL" id="CYSD01000042">
    <property type="protein sequence ID" value="CUH81219.1"/>
    <property type="molecule type" value="Genomic_DNA"/>
</dbReference>
<dbReference type="STRING" id="928856.SAMN04488049_102137"/>
<dbReference type="PANTHER" id="PTHR13847">
    <property type="entry name" value="SARCOSINE DEHYDROGENASE-RELATED"/>
    <property type="match status" value="1"/>
</dbReference>